<dbReference type="Ensembl" id="ENSNMLT00000041483.1">
    <property type="protein sequence ID" value="ENSNMLP00000037253.1"/>
    <property type="gene ID" value="ENSNMLG00000023054.1"/>
</dbReference>
<dbReference type="InterPro" id="IPR029071">
    <property type="entry name" value="Ubiquitin-like_domsf"/>
</dbReference>
<dbReference type="InterPro" id="IPR041565">
    <property type="entry name" value="Parkin_Znf-RING"/>
</dbReference>
<dbReference type="Gene3D" id="3.10.20.90">
    <property type="entry name" value="Phosphatidylinositol 3-kinase Catalytic Subunit, Chain A, domain 1"/>
    <property type="match status" value="1"/>
</dbReference>
<dbReference type="Pfam" id="PF17976">
    <property type="entry name" value="zf-RING_12"/>
    <property type="match status" value="1"/>
</dbReference>
<dbReference type="SUPFAM" id="SSF54236">
    <property type="entry name" value="Ubiquitin-like"/>
    <property type="match status" value="1"/>
</dbReference>
<feature type="domain" description="Ubiquitin-like" evidence="1">
    <location>
        <begin position="1"/>
        <end position="59"/>
    </location>
</feature>
<dbReference type="Pfam" id="PF00240">
    <property type="entry name" value="ubiquitin"/>
    <property type="match status" value="1"/>
</dbReference>
<accession>A0A8C6UJU6</accession>
<evidence type="ECO:0000313" key="3">
    <source>
        <dbReference type="Proteomes" id="UP000694523"/>
    </source>
</evidence>
<dbReference type="InterPro" id="IPR000626">
    <property type="entry name" value="Ubiquitin-like_dom"/>
</dbReference>
<organism evidence="2 3">
    <name type="scientific">Neogobius melanostomus</name>
    <name type="common">round goby</name>
    <dbReference type="NCBI Taxonomy" id="47308"/>
    <lineage>
        <taxon>Eukaryota</taxon>
        <taxon>Metazoa</taxon>
        <taxon>Chordata</taxon>
        <taxon>Craniata</taxon>
        <taxon>Vertebrata</taxon>
        <taxon>Euteleostomi</taxon>
        <taxon>Actinopterygii</taxon>
        <taxon>Neopterygii</taxon>
        <taxon>Teleostei</taxon>
        <taxon>Neoteleostei</taxon>
        <taxon>Acanthomorphata</taxon>
        <taxon>Gobiaria</taxon>
        <taxon>Gobiiformes</taxon>
        <taxon>Gobioidei</taxon>
        <taxon>Gobiidae</taxon>
        <taxon>Benthophilinae</taxon>
        <taxon>Neogobiini</taxon>
        <taxon>Neogobius</taxon>
    </lineage>
</organism>
<dbReference type="CDD" id="cd21382">
    <property type="entry name" value="RING0_parkin"/>
    <property type="match status" value="1"/>
</dbReference>
<name>A0A8C6UJU6_9GOBI</name>
<proteinExistence type="predicted"/>
<dbReference type="Proteomes" id="UP000694523">
    <property type="component" value="Unplaced"/>
</dbReference>
<keyword evidence="3" id="KW-1185">Reference proteome</keyword>
<sequence>DEASVSDLKREVGGRLGVESERLRVLFAGRELRSVDTLRVTCDLPEQSTVHVVLPRADPRPLDQADLDPDHSVSLTRVELSPPEEVSPVHELLNCWVFPGRSSFFVFCKSCGGVREGKLRVRCKTCQQSTLTLDQGPSCWDDVQSPGRIHGVCHSDGCDGGDAGLPLHR</sequence>
<dbReference type="PROSITE" id="PS50053">
    <property type="entry name" value="UBIQUITIN_2"/>
    <property type="match status" value="1"/>
</dbReference>
<dbReference type="AlphaFoldDB" id="A0A8C6UJU6"/>
<dbReference type="GO" id="GO:0005739">
    <property type="term" value="C:mitochondrion"/>
    <property type="evidence" value="ECO:0007669"/>
    <property type="project" value="InterPro"/>
</dbReference>
<reference evidence="2" key="1">
    <citation type="submission" date="2025-08" db="UniProtKB">
        <authorList>
            <consortium name="Ensembl"/>
        </authorList>
    </citation>
    <scope>IDENTIFICATION</scope>
</reference>
<dbReference type="GO" id="GO:0005829">
    <property type="term" value="C:cytosol"/>
    <property type="evidence" value="ECO:0007669"/>
    <property type="project" value="InterPro"/>
</dbReference>
<dbReference type="GO" id="GO:0004842">
    <property type="term" value="F:ubiquitin-protein transferase activity"/>
    <property type="evidence" value="ECO:0007669"/>
    <property type="project" value="InterPro"/>
</dbReference>
<dbReference type="PRINTS" id="PR01475">
    <property type="entry name" value="PARKIN"/>
</dbReference>
<evidence type="ECO:0000259" key="1">
    <source>
        <dbReference type="PROSITE" id="PS50053"/>
    </source>
</evidence>
<evidence type="ECO:0000313" key="2">
    <source>
        <dbReference type="Ensembl" id="ENSNMLP00000037253.1"/>
    </source>
</evidence>
<reference evidence="2" key="2">
    <citation type="submission" date="2025-09" db="UniProtKB">
        <authorList>
            <consortium name="Ensembl"/>
        </authorList>
    </citation>
    <scope>IDENTIFICATION</scope>
</reference>
<protein>
    <recommendedName>
        <fullName evidence="1">Ubiquitin-like domain-containing protein</fullName>
    </recommendedName>
</protein>
<dbReference type="InterPro" id="IPR003977">
    <property type="entry name" value="Parkin"/>
</dbReference>